<name>A0ABR1AH97_POLSC</name>
<reference evidence="11 12" key="1">
    <citation type="submission" date="2023-09" db="EMBL/GenBank/DDBJ databases">
        <title>Genomes of two closely related lineages of the louse Polyplax serrata with different host specificities.</title>
        <authorList>
            <person name="Martinu J."/>
            <person name="Tarabai H."/>
            <person name="Stefka J."/>
            <person name="Hypsa V."/>
        </authorList>
    </citation>
    <scope>NUCLEOTIDE SEQUENCE [LARGE SCALE GENOMIC DNA]</scope>
    <source>
        <strain evidence="11">98ZLc_SE</strain>
    </source>
</reference>
<feature type="region of interest" description="Disordered" evidence="8">
    <location>
        <begin position="339"/>
        <end position="374"/>
    </location>
</feature>
<dbReference type="SUPFAM" id="SSF52540">
    <property type="entry name" value="P-loop containing nucleoside triphosphate hydrolases"/>
    <property type="match status" value="1"/>
</dbReference>
<comment type="subcellular location">
    <subcellularLocation>
        <location evidence="1 7">Nucleus</location>
    </subcellularLocation>
</comment>
<evidence type="ECO:0000313" key="12">
    <source>
        <dbReference type="Proteomes" id="UP001359485"/>
    </source>
</evidence>
<dbReference type="Gene3D" id="1.10.8.60">
    <property type="match status" value="1"/>
</dbReference>
<keyword evidence="6" id="KW-0131">Cell cycle</keyword>
<comment type="similarity">
    <text evidence="2 7">Belongs to the CDC6/cdc18 family.</text>
</comment>
<feature type="domain" description="Cdc6 C-terminal" evidence="10">
    <location>
        <begin position="492"/>
        <end position="571"/>
    </location>
</feature>
<feature type="domain" description="AAA+ ATPase" evidence="9">
    <location>
        <begin position="85"/>
        <end position="228"/>
    </location>
</feature>
<protein>
    <recommendedName>
        <fullName evidence="7">Cell division control protein</fullName>
    </recommendedName>
</protein>
<dbReference type="InterPro" id="IPR016314">
    <property type="entry name" value="Cdc6/18"/>
</dbReference>
<dbReference type="InterPro" id="IPR003593">
    <property type="entry name" value="AAA+_ATPase"/>
</dbReference>
<dbReference type="CDD" id="cd00009">
    <property type="entry name" value="AAA"/>
    <property type="match status" value="1"/>
</dbReference>
<dbReference type="PIRSF" id="PIRSF001767">
    <property type="entry name" value="Cdc6"/>
    <property type="match status" value="1"/>
</dbReference>
<gene>
    <name evidence="11" type="ORF">RUM44_003731</name>
</gene>
<dbReference type="InterPro" id="IPR036390">
    <property type="entry name" value="WH_DNA-bd_sf"/>
</dbReference>
<keyword evidence="5 7" id="KW-0539">Nucleus</keyword>
<comment type="function">
    <text evidence="7">Involved in the initiation of DNA replication. Also participates in checkpoint controls that ensure DNA replication is completed before mitosis is initiated.</text>
</comment>
<sequence>MPYATRQGIIDFPKRKIVADRRPNKTACENRESEKKTPLSKVPAAVKSVSSSARQALHSCDAIVGREKEIEEVTCFLRDHLDVQKSGSIYVSGLPGTGKTACINYVIDKNEMNKHFHIVKINCTAFNSSKAVFKRICEELKLKSYGKNEKEAMSLIEKYLLKKHKMILMILDEIDQLESKSQSVLYKIFEWPSWQNSKFVLIGIANAMDLTDRNLPRLCGKVELKPRLLHFVPYSKDEITEILKKRLMDVGADKIFAPGAIELIAAKVAGTSGDVRRALDLGRRVIEIAEQNQNPLQCREKKNEISLITTSKLDIRSPSARTPKKLELFVNEVLDRTRSPPKRKLNFSETSPVKSSATSVGASPQKLMKSNQSHSRVCLSEIELNDSNNPTENRILRKSPRKLSRGTFDEETNGRNFVTQVEKISGKLQFDEEPERLKDNSENVLRRSPRKQQFDAVNSKDVLTVVRTVFGASKNFKPNEESSFPLHQKLLICSLLLMIKRGKKRDITVGKLHQVYSKVCSKRGLTSVDKSGFIFLCRQVEVTGIIQLGKGHGTLAKVLLQWDESEVTHSLKDLNLLSSILNDASCLA</sequence>
<dbReference type="PANTHER" id="PTHR10763:SF26">
    <property type="entry name" value="CELL DIVISION CONTROL PROTEIN 6 HOMOLOG"/>
    <property type="match status" value="1"/>
</dbReference>
<evidence type="ECO:0000256" key="3">
    <source>
        <dbReference type="ARBA" id="ARBA00022618"/>
    </source>
</evidence>
<evidence type="ECO:0000313" key="11">
    <source>
        <dbReference type="EMBL" id="KAK6619349.1"/>
    </source>
</evidence>
<feature type="region of interest" description="Disordered" evidence="8">
    <location>
        <begin position="21"/>
        <end position="40"/>
    </location>
</feature>
<evidence type="ECO:0000256" key="8">
    <source>
        <dbReference type="SAM" id="MobiDB-lite"/>
    </source>
</evidence>
<feature type="compositionally biased region" description="Basic and acidic residues" evidence="8">
    <location>
        <begin position="21"/>
        <end position="37"/>
    </location>
</feature>
<keyword evidence="12" id="KW-1185">Reference proteome</keyword>
<dbReference type="InterPro" id="IPR054425">
    <property type="entry name" value="Cdc6_ORC1-like_ATPase_lid"/>
</dbReference>
<evidence type="ECO:0000256" key="2">
    <source>
        <dbReference type="ARBA" id="ARBA00006184"/>
    </source>
</evidence>
<dbReference type="Pfam" id="PF09079">
    <property type="entry name" value="WHD_Cdc6"/>
    <property type="match status" value="1"/>
</dbReference>
<dbReference type="Proteomes" id="UP001359485">
    <property type="component" value="Unassembled WGS sequence"/>
</dbReference>
<dbReference type="InterPro" id="IPR036388">
    <property type="entry name" value="WH-like_DNA-bd_sf"/>
</dbReference>
<evidence type="ECO:0000259" key="9">
    <source>
        <dbReference type="SMART" id="SM00382"/>
    </source>
</evidence>
<feature type="compositionally biased region" description="Polar residues" evidence="8">
    <location>
        <begin position="347"/>
        <end position="374"/>
    </location>
</feature>
<dbReference type="PANTHER" id="PTHR10763">
    <property type="entry name" value="CELL DIVISION CONTROL PROTEIN 6-RELATED"/>
    <property type="match status" value="1"/>
</dbReference>
<keyword evidence="3" id="KW-0132">Cell division</keyword>
<dbReference type="Gene3D" id="1.10.10.10">
    <property type="entry name" value="Winged helix-like DNA-binding domain superfamily/Winged helix DNA-binding domain"/>
    <property type="match status" value="1"/>
</dbReference>
<keyword evidence="4" id="KW-0235">DNA replication</keyword>
<evidence type="ECO:0000256" key="4">
    <source>
        <dbReference type="ARBA" id="ARBA00022705"/>
    </source>
</evidence>
<dbReference type="Pfam" id="PF13401">
    <property type="entry name" value="AAA_22"/>
    <property type="match status" value="1"/>
</dbReference>
<dbReference type="InterPro" id="IPR027417">
    <property type="entry name" value="P-loop_NTPase"/>
</dbReference>
<dbReference type="SMART" id="SM00382">
    <property type="entry name" value="AAA"/>
    <property type="match status" value="1"/>
</dbReference>
<dbReference type="Pfam" id="PF22606">
    <property type="entry name" value="Cdc6-ORC-like_ATPase_lid"/>
    <property type="match status" value="1"/>
</dbReference>
<proteinExistence type="inferred from homology"/>
<evidence type="ECO:0000256" key="6">
    <source>
        <dbReference type="ARBA" id="ARBA00023306"/>
    </source>
</evidence>
<dbReference type="Gene3D" id="3.40.50.300">
    <property type="entry name" value="P-loop containing nucleotide triphosphate hydrolases"/>
    <property type="match status" value="1"/>
</dbReference>
<dbReference type="SUPFAM" id="SSF46785">
    <property type="entry name" value="Winged helix' DNA-binding domain"/>
    <property type="match status" value="1"/>
</dbReference>
<comment type="caution">
    <text evidence="11">The sequence shown here is derived from an EMBL/GenBank/DDBJ whole genome shotgun (WGS) entry which is preliminary data.</text>
</comment>
<evidence type="ECO:0000256" key="7">
    <source>
        <dbReference type="PIRNR" id="PIRNR001767"/>
    </source>
</evidence>
<dbReference type="CDD" id="cd08768">
    <property type="entry name" value="Cdc6_C"/>
    <property type="match status" value="1"/>
</dbReference>
<dbReference type="InterPro" id="IPR049945">
    <property type="entry name" value="AAA_22"/>
</dbReference>
<dbReference type="EMBL" id="JAWJWF010000049">
    <property type="protein sequence ID" value="KAK6619349.1"/>
    <property type="molecule type" value="Genomic_DNA"/>
</dbReference>
<evidence type="ECO:0000256" key="1">
    <source>
        <dbReference type="ARBA" id="ARBA00004123"/>
    </source>
</evidence>
<dbReference type="SMART" id="SM01074">
    <property type="entry name" value="Cdc6_C"/>
    <property type="match status" value="1"/>
</dbReference>
<evidence type="ECO:0000259" key="10">
    <source>
        <dbReference type="SMART" id="SM01074"/>
    </source>
</evidence>
<organism evidence="11 12">
    <name type="scientific">Polyplax serrata</name>
    <name type="common">Common mouse louse</name>
    <dbReference type="NCBI Taxonomy" id="468196"/>
    <lineage>
        <taxon>Eukaryota</taxon>
        <taxon>Metazoa</taxon>
        <taxon>Ecdysozoa</taxon>
        <taxon>Arthropoda</taxon>
        <taxon>Hexapoda</taxon>
        <taxon>Insecta</taxon>
        <taxon>Pterygota</taxon>
        <taxon>Neoptera</taxon>
        <taxon>Paraneoptera</taxon>
        <taxon>Psocodea</taxon>
        <taxon>Troctomorpha</taxon>
        <taxon>Phthiraptera</taxon>
        <taxon>Anoplura</taxon>
        <taxon>Polyplacidae</taxon>
        <taxon>Polyplax</taxon>
    </lineage>
</organism>
<dbReference type="InterPro" id="IPR015163">
    <property type="entry name" value="Cdc6_C"/>
</dbReference>
<evidence type="ECO:0000256" key="5">
    <source>
        <dbReference type="ARBA" id="ARBA00023242"/>
    </source>
</evidence>
<accession>A0ABR1AH97</accession>
<dbReference type="InterPro" id="IPR050311">
    <property type="entry name" value="ORC1/CDC6"/>
</dbReference>